<dbReference type="InterPro" id="IPR013520">
    <property type="entry name" value="Ribonucl_H"/>
</dbReference>
<keyword evidence="7" id="KW-1185">Reference proteome</keyword>
<evidence type="ECO:0000259" key="5">
    <source>
        <dbReference type="SMART" id="SM00479"/>
    </source>
</evidence>
<evidence type="ECO:0000313" key="6">
    <source>
        <dbReference type="EMBL" id="KAA3436091.1"/>
    </source>
</evidence>
<reference evidence="6 7" key="1">
    <citation type="submission" date="2019-07" db="EMBL/GenBank/DDBJ databases">
        <title>Rufibacter sp. nov., isolated from lake sediment.</title>
        <authorList>
            <person name="Qu J.-H."/>
        </authorList>
    </citation>
    <scope>NUCLEOTIDE SEQUENCE [LARGE SCALE GENOMIC DNA]</scope>
    <source>
        <strain evidence="6 7">NBS58-1</strain>
    </source>
</reference>
<dbReference type="AlphaFoldDB" id="A0A5B6TAV5"/>
<accession>A0A5B6TAV5</accession>
<keyword evidence="1" id="KW-0540">Nuclease</keyword>
<dbReference type="GO" id="GO:0006259">
    <property type="term" value="P:DNA metabolic process"/>
    <property type="evidence" value="ECO:0007669"/>
    <property type="project" value="UniProtKB-ARBA"/>
</dbReference>
<evidence type="ECO:0000256" key="2">
    <source>
        <dbReference type="ARBA" id="ARBA00022801"/>
    </source>
</evidence>
<keyword evidence="4" id="KW-0472">Membrane</keyword>
<feature type="domain" description="Exonuclease" evidence="5">
    <location>
        <begin position="8"/>
        <end position="194"/>
    </location>
</feature>
<evidence type="ECO:0000256" key="4">
    <source>
        <dbReference type="SAM" id="Phobius"/>
    </source>
</evidence>
<organism evidence="6 7">
    <name type="scientific">Rufibacter hautae</name>
    <dbReference type="NCBI Taxonomy" id="2595005"/>
    <lineage>
        <taxon>Bacteria</taxon>
        <taxon>Pseudomonadati</taxon>
        <taxon>Bacteroidota</taxon>
        <taxon>Cytophagia</taxon>
        <taxon>Cytophagales</taxon>
        <taxon>Hymenobacteraceae</taxon>
        <taxon>Rufibacter</taxon>
    </lineage>
</organism>
<keyword evidence="4" id="KW-1133">Transmembrane helix</keyword>
<evidence type="ECO:0000256" key="3">
    <source>
        <dbReference type="ARBA" id="ARBA00022839"/>
    </source>
</evidence>
<comment type="caution">
    <text evidence="6">The sequence shown here is derived from an EMBL/GenBank/DDBJ whole genome shotgun (WGS) entry which is preliminary data.</text>
</comment>
<sequence length="243" mass="28265">MRNPVKDHLLFIDIEASGLPLQWDVPYSEDANWPHTVQVAWFVYTKAGQEVKAANHYIRPEGFEVSPSSIEVHRLTPEFLHANGEGRREVLLHLQEDLQRYEPMVIGHFMQFDFHVLSADFYREGLPSPFDNLPVFCTMIASSGLTHLPRKKYLRLGELYSHLFHQSLENQHNAVVDARAAAQSYFELRKRRIITDGSISRQQETRYNTQKRPQQKSTRLPLPAWLLLALGALFLIFLLIFWL</sequence>
<dbReference type="Gene3D" id="3.30.420.10">
    <property type="entry name" value="Ribonuclease H-like superfamily/Ribonuclease H"/>
    <property type="match status" value="1"/>
</dbReference>
<dbReference type="PANTHER" id="PTHR30231:SF4">
    <property type="entry name" value="PROTEIN NEN2"/>
    <property type="match status" value="1"/>
</dbReference>
<dbReference type="CDD" id="cd06127">
    <property type="entry name" value="DEDDh"/>
    <property type="match status" value="1"/>
</dbReference>
<dbReference type="GO" id="GO:0008408">
    <property type="term" value="F:3'-5' exonuclease activity"/>
    <property type="evidence" value="ECO:0007669"/>
    <property type="project" value="TreeGrafter"/>
</dbReference>
<evidence type="ECO:0000256" key="1">
    <source>
        <dbReference type="ARBA" id="ARBA00022722"/>
    </source>
</evidence>
<keyword evidence="2" id="KW-0378">Hydrolase</keyword>
<dbReference type="InterPro" id="IPR012337">
    <property type="entry name" value="RNaseH-like_sf"/>
</dbReference>
<dbReference type="EMBL" id="VKKY01000003">
    <property type="protein sequence ID" value="KAA3436091.1"/>
    <property type="molecule type" value="Genomic_DNA"/>
</dbReference>
<dbReference type="SMART" id="SM00479">
    <property type="entry name" value="EXOIII"/>
    <property type="match status" value="1"/>
</dbReference>
<dbReference type="OrthoDB" id="9804290at2"/>
<keyword evidence="3 6" id="KW-0269">Exonuclease</keyword>
<gene>
    <name evidence="6" type="ORF">FOA19_16955</name>
</gene>
<name>A0A5B6TAV5_9BACT</name>
<dbReference type="Pfam" id="PF00929">
    <property type="entry name" value="RNase_T"/>
    <property type="match status" value="1"/>
</dbReference>
<dbReference type="GO" id="GO:0003676">
    <property type="term" value="F:nucleic acid binding"/>
    <property type="evidence" value="ECO:0007669"/>
    <property type="project" value="InterPro"/>
</dbReference>
<dbReference type="SUPFAM" id="SSF53098">
    <property type="entry name" value="Ribonuclease H-like"/>
    <property type="match status" value="1"/>
</dbReference>
<dbReference type="Proteomes" id="UP000324133">
    <property type="component" value="Unassembled WGS sequence"/>
</dbReference>
<proteinExistence type="predicted"/>
<dbReference type="PANTHER" id="PTHR30231">
    <property type="entry name" value="DNA POLYMERASE III SUBUNIT EPSILON"/>
    <property type="match status" value="1"/>
</dbReference>
<protein>
    <submittedName>
        <fullName evidence="6">3'-5' exonuclease</fullName>
    </submittedName>
</protein>
<keyword evidence="4" id="KW-0812">Transmembrane</keyword>
<evidence type="ECO:0000313" key="7">
    <source>
        <dbReference type="Proteomes" id="UP000324133"/>
    </source>
</evidence>
<dbReference type="InterPro" id="IPR036397">
    <property type="entry name" value="RNaseH_sf"/>
</dbReference>
<feature type="transmembrane region" description="Helical" evidence="4">
    <location>
        <begin position="220"/>
        <end position="242"/>
    </location>
</feature>